<dbReference type="InterPro" id="IPR000415">
    <property type="entry name" value="Nitroreductase-like"/>
</dbReference>
<dbReference type="Gene3D" id="3.40.109.10">
    <property type="entry name" value="NADH Oxidase"/>
    <property type="match status" value="1"/>
</dbReference>
<protein>
    <recommendedName>
        <fullName evidence="3">SagB/ThcOx family dehydrogenase</fullName>
    </recommendedName>
</protein>
<dbReference type="OrthoDB" id="3435919at2"/>
<name>A0A1G9YZ62_9ACTO</name>
<gene>
    <name evidence="1" type="ORF">SAMN04487766_11513</name>
</gene>
<evidence type="ECO:0000313" key="2">
    <source>
        <dbReference type="Proteomes" id="UP000199671"/>
    </source>
</evidence>
<evidence type="ECO:0008006" key="3">
    <source>
        <dbReference type="Google" id="ProtNLM"/>
    </source>
</evidence>
<accession>A0A1G9YZ62</accession>
<reference evidence="1 2" key="1">
    <citation type="submission" date="2016-10" db="EMBL/GenBank/DDBJ databases">
        <authorList>
            <person name="de Groot N.N."/>
        </authorList>
    </citation>
    <scope>NUCLEOTIDE SEQUENCE [LARGE SCALE GENOMIC DNA]</scope>
    <source>
        <strain evidence="1 2">KPR-7B</strain>
    </source>
</reference>
<dbReference type="RefSeq" id="WP_092612188.1">
    <property type="nucleotide sequence ID" value="NZ_FNHU01000015.1"/>
</dbReference>
<dbReference type="SUPFAM" id="SSF55469">
    <property type="entry name" value="FMN-dependent nitroreductase-like"/>
    <property type="match status" value="1"/>
</dbReference>
<sequence>MRTEFTLMQKTIAGFSTGTPTADGRGRERILRGFPRERPVPLPESVGPGLSLRETLDRRSSSLTYSTDGLFLAERLASLRGALRRDREDWGDVAEEVPLEGFVLALRCIDLAPGVYRVDADGAAYIAQPPPPEHWEDFGVQKEFARAGAIVSVAADLDRADSWGGAHGYRVAMARASAAVYDFHLDCTGHGLVGTVFAGFIPASVRHLLKSDGASRHQMFAVTVAPPPDGA</sequence>
<dbReference type="Proteomes" id="UP000199671">
    <property type="component" value="Unassembled WGS sequence"/>
</dbReference>
<organism evidence="1 2">
    <name type="scientific">Actinomyces ruminicola</name>
    <dbReference type="NCBI Taxonomy" id="332524"/>
    <lineage>
        <taxon>Bacteria</taxon>
        <taxon>Bacillati</taxon>
        <taxon>Actinomycetota</taxon>
        <taxon>Actinomycetes</taxon>
        <taxon>Actinomycetales</taxon>
        <taxon>Actinomycetaceae</taxon>
        <taxon>Actinomyces</taxon>
    </lineage>
</organism>
<dbReference type="EMBL" id="FNHU01000015">
    <property type="protein sequence ID" value="SDN14350.1"/>
    <property type="molecule type" value="Genomic_DNA"/>
</dbReference>
<dbReference type="AlphaFoldDB" id="A0A1G9YZ62"/>
<dbReference type="GO" id="GO:0016491">
    <property type="term" value="F:oxidoreductase activity"/>
    <property type="evidence" value="ECO:0007669"/>
    <property type="project" value="InterPro"/>
</dbReference>
<proteinExistence type="predicted"/>
<evidence type="ECO:0000313" key="1">
    <source>
        <dbReference type="EMBL" id="SDN14350.1"/>
    </source>
</evidence>